<evidence type="ECO:0000256" key="4">
    <source>
        <dbReference type="ARBA" id="ARBA00022692"/>
    </source>
</evidence>
<protein>
    <submittedName>
        <fullName evidence="9">Transporter</fullName>
    </submittedName>
</protein>
<evidence type="ECO:0000256" key="6">
    <source>
        <dbReference type="ARBA" id="ARBA00023136"/>
    </source>
</evidence>
<feature type="transmembrane region" description="Helical" evidence="7">
    <location>
        <begin position="272"/>
        <end position="297"/>
    </location>
</feature>
<dbReference type="EMBL" id="FKIF01000007">
    <property type="protein sequence ID" value="SAI70917.1"/>
    <property type="molecule type" value="Genomic_DNA"/>
</dbReference>
<keyword evidence="10" id="KW-1185">Reference proteome</keyword>
<reference evidence="9 10" key="1">
    <citation type="submission" date="2016-04" db="EMBL/GenBank/DDBJ databases">
        <authorList>
            <consortium name="Pathogen Informatics"/>
        </authorList>
    </citation>
    <scope>NUCLEOTIDE SEQUENCE [LARGE SCALE GENOMIC DNA]</scope>
    <source>
        <strain evidence="9 10">H050680373</strain>
    </source>
</reference>
<feature type="transmembrane region" description="Helical" evidence="7">
    <location>
        <begin position="446"/>
        <end position="474"/>
    </location>
</feature>
<feature type="domain" description="Major facilitator superfamily (MFS) profile" evidence="8">
    <location>
        <begin position="17"/>
        <end position="479"/>
    </location>
</feature>
<dbReference type="Proteomes" id="UP000076848">
    <property type="component" value="Unassembled WGS sequence"/>
</dbReference>
<feature type="transmembrane region" description="Helical" evidence="7">
    <location>
        <begin position="233"/>
        <end position="251"/>
    </location>
</feature>
<feature type="transmembrane region" description="Helical" evidence="7">
    <location>
        <begin position="108"/>
        <end position="130"/>
    </location>
</feature>
<feature type="transmembrane region" description="Helical" evidence="7">
    <location>
        <begin position="169"/>
        <end position="190"/>
    </location>
</feature>
<dbReference type="Gene3D" id="1.20.1720.10">
    <property type="entry name" value="Multidrug resistance protein D"/>
    <property type="match status" value="1"/>
</dbReference>
<dbReference type="SUPFAM" id="SSF103473">
    <property type="entry name" value="MFS general substrate transporter"/>
    <property type="match status" value="1"/>
</dbReference>
<dbReference type="STRING" id="288768.SAMEA3906486_03243"/>
<feature type="transmembrane region" description="Helical" evidence="7">
    <location>
        <begin position="336"/>
        <end position="357"/>
    </location>
</feature>
<feature type="transmembrane region" description="Helical" evidence="7">
    <location>
        <begin position="52"/>
        <end position="71"/>
    </location>
</feature>
<dbReference type="Pfam" id="PF07690">
    <property type="entry name" value="MFS_1"/>
    <property type="match status" value="1"/>
</dbReference>
<evidence type="ECO:0000313" key="9">
    <source>
        <dbReference type="EMBL" id="SAI70917.1"/>
    </source>
</evidence>
<dbReference type="PROSITE" id="PS50850">
    <property type="entry name" value="MFS"/>
    <property type="match status" value="1"/>
</dbReference>
<feature type="transmembrane region" description="Helical" evidence="7">
    <location>
        <begin position="202"/>
        <end position="221"/>
    </location>
</feature>
<dbReference type="CDD" id="cd17321">
    <property type="entry name" value="MFS_MMR_MDR_like"/>
    <property type="match status" value="1"/>
</dbReference>
<dbReference type="InterPro" id="IPR020846">
    <property type="entry name" value="MFS_dom"/>
</dbReference>
<dbReference type="AlphaFoldDB" id="A0A157SKH2"/>
<sequence length="481" mass="49880">MSAILQSEPAEQYGWRVLSVTTLGVMLCFINASTLNVALPMVADDLNASPVQASWILLSYMLLTTVLILVFGRLADLLGRKRLYLAGLAVLVAGSVGCGLSQSAGMLLVFRCVQAIGAAAVITNTTALLADAFPVHKLGLGLGLNATISAAAQSMGPVIGGVLVDSFGWRSIFLINLPLGALALAWAGHTLRQTSFTHNERFDVAGAGLSMAGVAGLVYALSMGGPNGWLDTHVLAGAAVGIIGMTAFVYSQRRRDHPLVDLSLFDDSMRSASYACVMLISMANVSTILLVSLYLQAAHGYDAVSAGLAVAPTPVGMMLASPLSGRLIGRHSHLTLCLWGLGFAAVGVLMLACVTGLPDPYAWMAPALFCVGVGNGLFLTPNNSGIMQGVRPGRRGIANGIRSALQNTGLVVGTALALSIATAPLSHASQKAAYAGRLSMVSQGEVHAFTGGCRTAFAVLFLLCSTAIAVLLWARDRNRAA</sequence>
<feature type="transmembrane region" description="Helical" evidence="7">
    <location>
        <begin position="83"/>
        <end position="102"/>
    </location>
</feature>
<name>A0A157SKH2_9BORD</name>
<dbReference type="PANTHER" id="PTHR42718">
    <property type="entry name" value="MAJOR FACILITATOR SUPERFAMILY MULTIDRUG TRANSPORTER MFSC"/>
    <property type="match status" value="1"/>
</dbReference>
<dbReference type="PANTHER" id="PTHR42718:SF46">
    <property type="entry name" value="BLR6921 PROTEIN"/>
    <property type="match status" value="1"/>
</dbReference>
<evidence type="ECO:0000256" key="1">
    <source>
        <dbReference type="ARBA" id="ARBA00004651"/>
    </source>
</evidence>
<feature type="transmembrane region" description="Helical" evidence="7">
    <location>
        <begin position="142"/>
        <end position="163"/>
    </location>
</feature>
<feature type="transmembrane region" description="Helical" evidence="7">
    <location>
        <begin position="303"/>
        <end position="324"/>
    </location>
</feature>
<keyword evidence="5 7" id="KW-1133">Transmembrane helix</keyword>
<evidence type="ECO:0000313" key="10">
    <source>
        <dbReference type="Proteomes" id="UP000076848"/>
    </source>
</evidence>
<dbReference type="OrthoDB" id="9807274at2"/>
<evidence type="ECO:0000256" key="3">
    <source>
        <dbReference type="ARBA" id="ARBA00022475"/>
    </source>
</evidence>
<organism evidence="9 10">
    <name type="scientific">Bordetella ansorpii</name>
    <dbReference type="NCBI Taxonomy" id="288768"/>
    <lineage>
        <taxon>Bacteria</taxon>
        <taxon>Pseudomonadati</taxon>
        <taxon>Pseudomonadota</taxon>
        <taxon>Betaproteobacteria</taxon>
        <taxon>Burkholderiales</taxon>
        <taxon>Alcaligenaceae</taxon>
        <taxon>Bordetella</taxon>
    </lineage>
</organism>
<evidence type="ECO:0000256" key="7">
    <source>
        <dbReference type="SAM" id="Phobius"/>
    </source>
</evidence>
<evidence type="ECO:0000259" key="8">
    <source>
        <dbReference type="PROSITE" id="PS50850"/>
    </source>
</evidence>
<keyword evidence="2" id="KW-0813">Transport</keyword>
<proteinExistence type="predicted"/>
<keyword evidence="3" id="KW-1003">Cell membrane</keyword>
<dbReference type="RefSeq" id="WP_082853108.1">
    <property type="nucleotide sequence ID" value="NZ_FKIF01000007.1"/>
</dbReference>
<dbReference type="GO" id="GO:0022857">
    <property type="term" value="F:transmembrane transporter activity"/>
    <property type="evidence" value="ECO:0007669"/>
    <property type="project" value="InterPro"/>
</dbReference>
<comment type="subcellular location">
    <subcellularLocation>
        <location evidence="1">Cell membrane</location>
        <topology evidence="1">Multi-pass membrane protein</topology>
    </subcellularLocation>
</comment>
<dbReference type="InterPro" id="IPR004638">
    <property type="entry name" value="EmrB-like"/>
</dbReference>
<accession>A0A157SKH2</accession>
<keyword evidence="4 7" id="KW-0812">Transmembrane</keyword>
<feature type="transmembrane region" description="Helical" evidence="7">
    <location>
        <begin position="13"/>
        <end position="32"/>
    </location>
</feature>
<dbReference type="InterPro" id="IPR036259">
    <property type="entry name" value="MFS_trans_sf"/>
</dbReference>
<evidence type="ECO:0000256" key="5">
    <source>
        <dbReference type="ARBA" id="ARBA00022989"/>
    </source>
</evidence>
<dbReference type="PRINTS" id="PR01036">
    <property type="entry name" value="TCRTETB"/>
</dbReference>
<dbReference type="Gene3D" id="1.20.1250.20">
    <property type="entry name" value="MFS general substrate transporter like domains"/>
    <property type="match status" value="1"/>
</dbReference>
<evidence type="ECO:0000256" key="2">
    <source>
        <dbReference type="ARBA" id="ARBA00022448"/>
    </source>
</evidence>
<gene>
    <name evidence="9" type="primary">stp_4</name>
    <name evidence="9" type="ORF">SAMEA3906486_03243</name>
</gene>
<feature type="transmembrane region" description="Helical" evidence="7">
    <location>
        <begin position="404"/>
        <end position="426"/>
    </location>
</feature>
<keyword evidence="6 7" id="KW-0472">Membrane</keyword>
<dbReference type="GO" id="GO:0005886">
    <property type="term" value="C:plasma membrane"/>
    <property type="evidence" value="ECO:0007669"/>
    <property type="project" value="UniProtKB-SubCell"/>
</dbReference>
<feature type="transmembrane region" description="Helical" evidence="7">
    <location>
        <begin position="363"/>
        <end position="383"/>
    </location>
</feature>
<dbReference type="InterPro" id="IPR011701">
    <property type="entry name" value="MFS"/>
</dbReference>
<dbReference type="NCBIfam" id="TIGR00711">
    <property type="entry name" value="efflux_EmrB"/>
    <property type="match status" value="1"/>
</dbReference>